<dbReference type="AlphaFoldDB" id="A0A4S8EZ70"/>
<gene>
    <name evidence="1" type="ORF">E9531_10710</name>
</gene>
<evidence type="ECO:0000313" key="2">
    <source>
        <dbReference type="Proteomes" id="UP000308917"/>
    </source>
</evidence>
<organism evidence="1 2">
    <name type="scientific">Lampropedia puyangensis</name>
    <dbReference type="NCBI Taxonomy" id="1330072"/>
    <lineage>
        <taxon>Bacteria</taxon>
        <taxon>Pseudomonadati</taxon>
        <taxon>Pseudomonadota</taxon>
        <taxon>Betaproteobacteria</taxon>
        <taxon>Burkholderiales</taxon>
        <taxon>Comamonadaceae</taxon>
        <taxon>Lampropedia</taxon>
    </lineage>
</organism>
<dbReference type="InterPro" id="IPR025148">
    <property type="entry name" value="AtzG-like"/>
</dbReference>
<evidence type="ECO:0000313" key="1">
    <source>
        <dbReference type="EMBL" id="THU00233.1"/>
    </source>
</evidence>
<name>A0A4S8EZ70_9BURK</name>
<keyword evidence="2" id="KW-1185">Reference proteome</keyword>
<dbReference type="Proteomes" id="UP000308917">
    <property type="component" value="Unassembled WGS sequence"/>
</dbReference>
<reference evidence="1 2" key="1">
    <citation type="journal article" date="2015" name="Antonie Van Leeuwenhoek">
        <title>Lampropedia puyangensis sp. nov., isolated from symptomatic bark of Populus ? euramericana canker and emended description of Lampropedia hyalina (Ehrenberg 1832) Lee et al. 2004.</title>
        <authorList>
            <person name="Li Y."/>
            <person name="Wang T."/>
            <person name="Piao C.G."/>
            <person name="Wang L.F."/>
            <person name="Tian G.Z."/>
            <person name="Zhu T.H."/>
            <person name="Guo M.W."/>
        </authorList>
    </citation>
    <scope>NUCLEOTIDE SEQUENCE [LARGE SCALE GENOMIC DNA]</scope>
    <source>
        <strain evidence="1 2">2-bin</strain>
    </source>
</reference>
<dbReference type="OrthoDB" id="9155274at2"/>
<dbReference type="EMBL" id="STFG01000011">
    <property type="protein sequence ID" value="THU00233.1"/>
    <property type="molecule type" value="Genomic_DNA"/>
</dbReference>
<sequence>MSAPPSTTPEPAAHLSALALQDYVRTSARLLALPLDEAQITRVAEHLERTVAMAALLEQLDMQEEDEPASLYSPAPFPVPNH</sequence>
<dbReference type="RefSeq" id="WP_136573757.1">
    <property type="nucleotide sequence ID" value="NZ_STFG01000011.1"/>
</dbReference>
<dbReference type="Pfam" id="PF13318">
    <property type="entry name" value="AtzG-like"/>
    <property type="match status" value="1"/>
</dbReference>
<proteinExistence type="predicted"/>
<protein>
    <submittedName>
        <fullName evidence="1">DUF4089 domain-containing protein</fullName>
    </submittedName>
</protein>
<comment type="caution">
    <text evidence="1">The sequence shown here is derived from an EMBL/GenBank/DDBJ whole genome shotgun (WGS) entry which is preliminary data.</text>
</comment>
<accession>A0A4S8EZ70</accession>